<organism evidence="1 2">
    <name type="scientific">Gellertiella hungarica</name>
    <dbReference type="NCBI Taxonomy" id="1572859"/>
    <lineage>
        <taxon>Bacteria</taxon>
        <taxon>Pseudomonadati</taxon>
        <taxon>Pseudomonadota</taxon>
        <taxon>Alphaproteobacteria</taxon>
        <taxon>Hyphomicrobiales</taxon>
        <taxon>Rhizobiaceae</taxon>
        <taxon>Gellertiella</taxon>
    </lineage>
</organism>
<sequence length="107" mass="11638">MTIQTTSTTLSTGIENAIRSWADVTAEIERVAEFEEPSELLYRERDGIIDRLQEAQPQSFADLAAMVAVLLSDGEGLTDQAPEILRDHAQRLLGLPDMLGLQAIGAA</sequence>
<gene>
    <name evidence="1" type="ORF">GGR23_001934</name>
</gene>
<reference evidence="1 2" key="1">
    <citation type="submission" date="2020-08" db="EMBL/GenBank/DDBJ databases">
        <title>Genomic Encyclopedia of Type Strains, Phase IV (KMG-IV): sequencing the most valuable type-strain genomes for metagenomic binning, comparative biology and taxonomic classification.</title>
        <authorList>
            <person name="Goeker M."/>
        </authorList>
    </citation>
    <scope>NUCLEOTIDE SEQUENCE [LARGE SCALE GENOMIC DNA]</scope>
    <source>
        <strain evidence="1 2">DSM 29853</strain>
    </source>
</reference>
<comment type="caution">
    <text evidence="1">The sequence shown here is derived from an EMBL/GenBank/DDBJ whole genome shotgun (WGS) entry which is preliminary data.</text>
</comment>
<dbReference type="RefSeq" id="WP_183366023.1">
    <property type="nucleotide sequence ID" value="NZ_JACIEZ010000003.1"/>
</dbReference>
<dbReference type="EMBL" id="JACIEZ010000003">
    <property type="protein sequence ID" value="MBB4064747.1"/>
    <property type="molecule type" value="Genomic_DNA"/>
</dbReference>
<evidence type="ECO:0000313" key="2">
    <source>
        <dbReference type="Proteomes" id="UP000528286"/>
    </source>
</evidence>
<proteinExistence type="predicted"/>
<dbReference type="Proteomes" id="UP000528286">
    <property type="component" value="Unassembled WGS sequence"/>
</dbReference>
<evidence type="ECO:0000313" key="1">
    <source>
        <dbReference type="EMBL" id="MBB4064747.1"/>
    </source>
</evidence>
<keyword evidence="2" id="KW-1185">Reference proteome</keyword>
<protein>
    <submittedName>
        <fullName evidence="1">Uncharacterized protein</fullName>
    </submittedName>
</protein>
<dbReference type="AlphaFoldDB" id="A0A7W6NKX2"/>
<accession>A0A7W6NKX2</accession>
<name>A0A7W6NKX2_9HYPH</name>